<dbReference type="PANTHER" id="PTHR43808">
    <property type="entry name" value="ACETYLORNITHINE DEACETYLASE"/>
    <property type="match status" value="1"/>
</dbReference>
<dbReference type="EMBL" id="CP098400">
    <property type="protein sequence ID" value="URW80142.1"/>
    <property type="molecule type" value="Genomic_DNA"/>
</dbReference>
<dbReference type="SUPFAM" id="SSF55031">
    <property type="entry name" value="Bacterial exopeptidase dimerisation domain"/>
    <property type="match status" value="1"/>
</dbReference>
<evidence type="ECO:0000313" key="8">
    <source>
        <dbReference type="Proteomes" id="UP001056426"/>
    </source>
</evidence>
<reference evidence="7" key="2">
    <citation type="submission" date="2022-06" db="EMBL/GenBank/DDBJ databases">
        <title>Xiashengella guii gen. nov. sp. nov., a bacterium isolated form anaerobic digestion tank.</title>
        <authorList>
            <person name="Huang H."/>
        </authorList>
    </citation>
    <scope>NUCLEOTIDE SEQUENCE</scope>
    <source>
        <strain evidence="7">Ai-910</strain>
    </source>
</reference>
<name>A0A9J6ZRF0_9BACT</name>
<gene>
    <name evidence="7" type="ORF">M9189_02045</name>
</gene>
<feature type="domain" description="Peptidase M20 dimerisation" evidence="6">
    <location>
        <begin position="168"/>
        <end position="270"/>
    </location>
</feature>
<dbReference type="GO" id="GO:0046872">
    <property type="term" value="F:metal ion binding"/>
    <property type="evidence" value="ECO:0007669"/>
    <property type="project" value="UniProtKB-KW"/>
</dbReference>
<dbReference type="KEGG" id="alkq:M9189_02045"/>
<dbReference type="InterPro" id="IPR002933">
    <property type="entry name" value="Peptidase_M20"/>
</dbReference>
<keyword evidence="5" id="KW-0170">Cobalt</keyword>
<evidence type="ECO:0000256" key="4">
    <source>
        <dbReference type="ARBA" id="ARBA00022833"/>
    </source>
</evidence>
<dbReference type="InterPro" id="IPR001261">
    <property type="entry name" value="ArgE/DapE_CS"/>
</dbReference>
<dbReference type="Pfam" id="PF01546">
    <property type="entry name" value="Peptidase_M20"/>
    <property type="match status" value="1"/>
</dbReference>
<dbReference type="InterPro" id="IPR050072">
    <property type="entry name" value="Peptidase_M20A"/>
</dbReference>
<dbReference type="GO" id="GO:0008777">
    <property type="term" value="F:acetylornithine deacetylase activity"/>
    <property type="evidence" value="ECO:0007669"/>
    <property type="project" value="TreeGrafter"/>
</dbReference>
<proteinExistence type="predicted"/>
<accession>A0A9J6ZRF0</accession>
<dbReference type="InterPro" id="IPR036264">
    <property type="entry name" value="Bact_exopeptidase_dim_dom"/>
</dbReference>
<dbReference type="GO" id="GO:0006526">
    <property type="term" value="P:L-arginine biosynthetic process"/>
    <property type="evidence" value="ECO:0007669"/>
    <property type="project" value="TreeGrafter"/>
</dbReference>
<evidence type="ECO:0000313" key="7">
    <source>
        <dbReference type="EMBL" id="URW80142.1"/>
    </source>
</evidence>
<dbReference type="PROSITE" id="PS00758">
    <property type="entry name" value="ARGE_DAPE_CPG2_1"/>
    <property type="match status" value="1"/>
</dbReference>
<dbReference type="PANTHER" id="PTHR43808:SF31">
    <property type="entry name" value="N-ACETYL-L-CITRULLINE DEACETYLASE"/>
    <property type="match status" value="1"/>
</dbReference>
<dbReference type="Proteomes" id="UP001056426">
    <property type="component" value="Chromosome"/>
</dbReference>
<organism evidence="7 8">
    <name type="scientific">Xiashengella succiniciproducens</name>
    <dbReference type="NCBI Taxonomy" id="2949635"/>
    <lineage>
        <taxon>Bacteria</taxon>
        <taxon>Pseudomonadati</taxon>
        <taxon>Bacteroidota</taxon>
        <taxon>Bacteroidia</taxon>
        <taxon>Marinilabiliales</taxon>
        <taxon>Marinilabiliaceae</taxon>
        <taxon>Xiashengella</taxon>
    </lineage>
</organism>
<dbReference type="SUPFAM" id="SSF53187">
    <property type="entry name" value="Zn-dependent exopeptidases"/>
    <property type="match status" value="1"/>
</dbReference>
<comment type="cofactor">
    <cofactor evidence="1">
        <name>Zn(2+)</name>
        <dbReference type="ChEBI" id="CHEBI:29105"/>
    </cofactor>
</comment>
<dbReference type="Gene3D" id="3.30.70.360">
    <property type="match status" value="1"/>
</dbReference>
<dbReference type="RefSeq" id="WP_250724260.1">
    <property type="nucleotide sequence ID" value="NZ_CP098400.1"/>
</dbReference>
<evidence type="ECO:0000256" key="5">
    <source>
        <dbReference type="ARBA" id="ARBA00023285"/>
    </source>
</evidence>
<dbReference type="Gene3D" id="3.40.630.10">
    <property type="entry name" value="Zn peptidases"/>
    <property type="match status" value="2"/>
</dbReference>
<keyword evidence="2" id="KW-0479">Metal-binding</keyword>
<reference evidence="7" key="1">
    <citation type="submission" date="2022-05" db="EMBL/GenBank/DDBJ databases">
        <authorList>
            <person name="Sun X."/>
        </authorList>
    </citation>
    <scope>NUCLEOTIDE SEQUENCE</scope>
    <source>
        <strain evidence="7">Ai-910</strain>
    </source>
</reference>
<dbReference type="Pfam" id="PF07687">
    <property type="entry name" value="M20_dimer"/>
    <property type="match status" value="1"/>
</dbReference>
<evidence type="ECO:0000256" key="2">
    <source>
        <dbReference type="ARBA" id="ARBA00022723"/>
    </source>
</evidence>
<keyword evidence="4" id="KW-0862">Zinc</keyword>
<sequence length="358" mass="39312">MTVDQLFEDAVEILRKLIAIPSFSREEREAADLMEDYLLRMGFKPERRNNNNWVCSATLDPAKPTILLNSHIDTVRPTSGWLSDPFTPVLEGDKLTGLGSNDAGASLVSLMAAFRYLSAKPQAYNLIYAATAEEEVSGQNNVASILDILGKIDLAVVGEPTGTQMAVAEKGLLVIDGVVYGRSGHAARNEGLNAITEAMPVLEFFRDHKLEKVSDFLGEVRMTVTGINAGTQHNVVPDKCSFMVDVRVNDCYRNEELFNIIQERVRAIKPNCELKARSFRLNSSSIPTEHPLVRRGIELGLTAFGSPTTSDQAVMPFNTVKIGPGDSARSHTANEYILLSEIRKGIETYIALLDGLEL</sequence>
<dbReference type="CDD" id="cd05651">
    <property type="entry name" value="M20_ArgE_DapE-like"/>
    <property type="match status" value="1"/>
</dbReference>
<dbReference type="AlphaFoldDB" id="A0A9J6ZRF0"/>
<evidence type="ECO:0000256" key="1">
    <source>
        <dbReference type="ARBA" id="ARBA00001947"/>
    </source>
</evidence>
<protein>
    <submittedName>
        <fullName evidence="7">M20 family metallo-hydrolase</fullName>
    </submittedName>
</protein>
<keyword evidence="8" id="KW-1185">Reference proteome</keyword>
<evidence type="ECO:0000256" key="3">
    <source>
        <dbReference type="ARBA" id="ARBA00022801"/>
    </source>
</evidence>
<keyword evidence="3" id="KW-0378">Hydrolase</keyword>
<dbReference type="InterPro" id="IPR011650">
    <property type="entry name" value="Peptidase_M20_dimer"/>
</dbReference>
<evidence type="ECO:0000259" key="6">
    <source>
        <dbReference type="Pfam" id="PF07687"/>
    </source>
</evidence>